<evidence type="ECO:0008006" key="5">
    <source>
        <dbReference type="Google" id="ProtNLM"/>
    </source>
</evidence>
<feature type="region of interest" description="Disordered" evidence="1">
    <location>
        <begin position="193"/>
        <end position="213"/>
    </location>
</feature>
<accession>A0A0X3TCE1</accession>
<dbReference type="AlphaFoldDB" id="A0A0X3TCE1"/>
<gene>
    <name evidence="3" type="ORF">AVO45_15300</name>
</gene>
<dbReference type="Gene3D" id="3.30.2010.10">
    <property type="entry name" value="Metalloproteases ('zincins'), catalytic domain"/>
    <property type="match status" value="1"/>
</dbReference>
<comment type="caution">
    <text evidence="3">The sequence shown here is derived from an EMBL/GenBank/DDBJ whole genome shotgun (WGS) entry which is preliminary data.</text>
</comment>
<dbReference type="OrthoDB" id="321999at2"/>
<proteinExistence type="predicted"/>
<evidence type="ECO:0000256" key="1">
    <source>
        <dbReference type="SAM" id="MobiDB-lite"/>
    </source>
</evidence>
<evidence type="ECO:0000313" key="4">
    <source>
        <dbReference type="Proteomes" id="UP000053791"/>
    </source>
</evidence>
<protein>
    <recommendedName>
        <fullName evidence="5">Peptidase M48 domain-containing protein</fullName>
    </recommendedName>
</protein>
<dbReference type="STRING" id="1685379.AVO45_15300"/>
<evidence type="ECO:0000256" key="2">
    <source>
        <dbReference type="SAM" id="SignalP"/>
    </source>
</evidence>
<name>A0A0X3TCE1_9RHOB</name>
<feature type="signal peptide" evidence="2">
    <location>
        <begin position="1"/>
        <end position="23"/>
    </location>
</feature>
<dbReference type="RefSeq" id="WP_068349941.1">
    <property type="nucleotide sequence ID" value="NZ_LQBQ01000038.1"/>
</dbReference>
<sequence length="299" mass="32073">MKIGFWCGAVILPLLLGATSAQAQSRLEIANQSHICSFAPDDVLEGEIYSFSSSQQARDMVADIMSTVGLVPRFTIFAANVPNAAAVIDGEERLIVYSEDWIQNTIPNNRWAAVALLGHEIAHHLNGHTLEAGGSRPPTELEADRFAGFAVGKLGGSLEDAQWLFRQLPEAGSDTHPGRKARLEAVAVGWREATGGRVGTPPPSDTPQVRAEPQDAPAAGDWLVIAGSVPHGAPDQASARMQELRALGLPVRVINTDDFDNLKDGLYSIVVATSSRDDAFRALEAVRRHVPDAYVKKGN</sequence>
<organism evidence="3 4">
    <name type="scientific">Ruegeria marisrubri</name>
    <dbReference type="NCBI Taxonomy" id="1685379"/>
    <lineage>
        <taxon>Bacteria</taxon>
        <taxon>Pseudomonadati</taxon>
        <taxon>Pseudomonadota</taxon>
        <taxon>Alphaproteobacteria</taxon>
        <taxon>Rhodobacterales</taxon>
        <taxon>Roseobacteraceae</taxon>
        <taxon>Ruegeria</taxon>
    </lineage>
</organism>
<dbReference type="Proteomes" id="UP000053791">
    <property type="component" value="Unassembled WGS sequence"/>
</dbReference>
<feature type="chain" id="PRO_5007053915" description="Peptidase M48 domain-containing protein" evidence="2">
    <location>
        <begin position="24"/>
        <end position="299"/>
    </location>
</feature>
<keyword evidence="2" id="KW-0732">Signal</keyword>
<keyword evidence="4" id="KW-1185">Reference proteome</keyword>
<evidence type="ECO:0000313" key="3">
    <source>
        <dbReference type="EMBL" id="KUJ73445.1"/>
    </source>
</evidence>
<dbReference type="EMBL" id="LQBQ01000038">
    <property type="protein sequence ID" value="KUJ73445.1"/>
    <property type="molecule type" value="Genomic_DNA"/>
</dbReference>
<reference evidence="3 4" key="1">
    <citation type="submission" date="2015-12" db="EMBL/GenBank/DDBJ databases">
        <authorList>
            <person name="Shamseldin A."/>
            <person name="Moawad H."/>
            <person name="Abd El-Rahim W.M."/>
            <person name="Sadowsky M.J."/>
        </authorList>
    </citation>
    <scope>NUCLEOTIDE SEQUENCE [LARGE SCALE GENOMIC DNA]</scope>
    <source>
        <strain evidence="3 4">ZGT118</strain>
    </source>
</reference>